<dbReference type="AlphaFoldDB" id="A0A2A4GV34"/>
<dbReference type="EC" id="2.6.1.42" evidence="18"/>
<evidence type="ECO:0000256" key="16">
    <source>
        <dbReference type="RuleBase" id="RU004106"/>
    </source>
</evidence>
<comment type="pathway">
    <text evidence="4 19">Amino-acid biosynthesis; L-valine biosynthesis; L-valine from pyruvate: step 4/4.</text>
</comment>
<dbReference type="Pfam" id="PF01063">
    <property type="entry name" value="Aminotran_4"/>
    <property type="match status" value="1"/>
</dbReference>
<dbReference type="UniPathway" id="UPA00048">
    <property type="reaction ID" value="UER00073"/>
</dbReference>
<comment type="catalytic activity">
    <reaction evidence="12 18">
        <text>L-valine + 2-oxoglutarate = 3-methyl-2-oxobutanoate + L-glutamate</text>
        <dbReference type="Rhea" id="RHEA:24813"/>
        <dbReference type="ChEBI" id="CHEBI:11851"/>
        <dbReference type="ChEBI" id="CHEBI:16810"/>
        <dbReference type="ChEBI" id="CHEBI:29985"/>
        <dbReference type="ChEBI" id="CHEBI:57762"/>
        <dbReference type="EC" id="2.6.1.42"/>
    </reaction>
</comment>
<dbReference type="UniPathway" id="UPA00047">
    <property type="reaction ID" value="UER00058"/>
</dbReference>
<dbReference type="InterPro" id="IPR001544">
    <property type="entry name" value="Aminotrans_IV"/>
</dbReference>
<dbReference type="InterPro" id="IPR005786">
    <property type="entry name" value="B_amino_transII"/>
</dbReference>
<comment type="catalytic activity">
    <reaction evidence="14 18">
        <text>L-leucine + 2-oxoglutarate = 4-methyl-2-oxopentanoate + L-glutamate</text>
        <dbReference type="Rhea" id="RHEA:18321"/>
        <dbReference type="ChEBI" id="CHEBI:16810"/>
        <dbReference type="ChEBI" id="CHEBI:17865"/>
        <dbReference type="ChEBI" id="CHEBI:29985"/>
        <dbReference type="ChEBI" id="CHEBI:57427"/>
        <dbReference type="EC" id="2.6.1.42"/>
    </reaction>
</comment>
<name>A0A2A4GV34_9STAP</name>
<accession>A0A2A4GV34</accession>
<dbReference type="InterPro" id="IPR036038">
    <property type="entry name" value="Aminotransferase-like"/>
</dbReference>
<dbReference type="PANTHER" id="PTHR11825">
    <property type="entry name" value="SUBGROUP IIII AMINOTRANSFERASE"/>
    <property type="match status" value="1"/>
</dbReference>
<feature type="modified residue" description="N6-(pyridoxal phosphate)lysine" evidence="15">
    <location>
        <position position="196"/>
    </location>
</feature>
<keyword evidence="8 18" id="KW-0028">Amino-acid biosynthesis</keyword>
<evidence type="ECO:0000256" key="18">
    <source>
        <dbReference type="RuleBase" id="RU004517"/>
    </source>
</evidence>
<dbReference type="RefSeq" id="WP_096593413.1">
    <property type="nucleotide sequence ID" value="NZ_MWRM01000003.1"/>
</dbReference>
<keyword evidence="10 17" id="KW-0663">Pyridoxal phosphate</keyword>
<evidence type="ECO:0000256" key="11">
    <source>
        <dbReference type="ARBA" id="ARBA00023304"/>
    </source>
</evidence>
<evidence type="ECO:0000256" key="7">
    <source>
        <dbReference type="ARBA" id="ARBA00022576"/>
    </source>
</evidence>
<gene>
    <name evidence="20" type="ORF">B5C08_10515</name>
</gene>
<evidence type="ECO:0000256" key="17">
    <source>
        <dbReference type="RuleBase" id="RU004516"/>
    </source>
</evidence>
<dbReference type="GO" id="GO:0052654">
    <property type="term" value="F:L-leucine-2-oxoglutarate transaminase activity"/>
    <property type="evidence" value="ECO:0007669"/>
    <property type="project" value="RHEA"/>
</dbReference>
<evidence type="ECO:0000256" key="1">
    <source>
        <dbReference type="ARBA" id="ARBA00001933"/>
    </source>
</evidence>
<dbReference type="Proteomes" id="UP000218335">
    <property type="component" value="Unassembled WGS sequence"/>
</dbReference>
<dbReference type="InterPro" id="IPR033939">
    <property type="entry name" value="BCAT_family"/>
</dbReference>
<evidence type="ECO:0000256" key="14">
    <source>
        <dbReference type="ARBA" id="ARBA00049229"/>
    </source>
</evidence>
<dbReference type="InterPro" id="IPR018300">
    <property type="entry name" value="Aminotrans_IV_CS"/>
</dbReference>
<dbReference type="NCBIfam" id="TIGR01123">
    <property type="entry name" value="ilvE_II"/>
    <property type="match status" value="1"/>
</dbReference>
<evidence type="ECO:0000256" key="3">
    <source>
        <dbReference type="ARBA" id="ARBA00004824"/>
    </source>
</evidence>
<evidence type="ECO:0000256" key="13">
    <source>
        <dbReference type="ARBA" id="ARBA00048798"/>
    </source>
</evidence>
<evidence type="ECO:0000256" key="5">
    <source>
        <dbReference type="ARBA" id="ARBA00005072"/>
    </source>
</evidence>
<reference evidence="20 21" key="1">
    <citation type="journal article" date="2017" name="PLoS ONE">
        <title>Development of a real-time PCR for detection of Staphylococcus pseudintermedius using a novel automated comparison of whole-genome sequences.</title>
        <authorList>
            <person name="Verstappen K.M."/>
            <person name="Huijbregts L."/>
            <person name="Spaninks M."/>
            <person name="Wagenaar J.A."/>
            <person name="Fluit A.C."/>
            <person name="Duim B."/>
        </authorList>
    </citation>
    <scope>NUCLEOTIDE SEQUENCE [LARGE SCALE GENOMIC DNA]</scope>
    <source>
        <strain evidence="20 21">215070706401-1</strain>
    </source>
</reference>
<dbReference type="UniPathway" id="UPA00049">
    <property type="reaction ID" value="UER00062"/>
</dbReference>
<comment type="pathway">
    <text evidence="3 19">Amino-acid biosynthesis; L-isoleucine biosynthesis; L-isoleucine from 2-oxobutanoate: step 4/4.</text>
</comment>
<keyword evidence="7 18" id="KW-0032">Aminotransferase</keyword>
<comment type="function">
    <text evidence="2">Acts on leucine, isoleucine and valine.</text>
</comment>
<evidence type="ECO:0000256" key="4">
    <source>
        <dbReference type="ARBA" id="ARBA00004931"/>
    </source>
</evidence>
<evidence type="ECO:0000256" key="19">
    <source>
        <dbReference type="RuleBase" id="RU004519"/>
    </source>
</evidence>
<dbReference type="InterPro" id="IPR043131">
    <property type="entry name" value="BCAT-like_N"/>
</dbReference>
<dbReference type="GO" id="GO:0052656">
    <property type="term" value="F:L-isoleucine-2-oxoglutarate transaminase activity"/>
    <property type="evidence" value="ECO:0007669"/>
    <property type="project" value="RHEA"/>
</dbReference>
<evidence type="ECO:0000256" key="15">
    <source>
        <dbReference type="PIRSR" id="PIRSR006468-1"/>
    </source>
</evidence>
<evidence type="ECO:0000313" key="21">
    <source>
        <dbReference type="Proteomes" id="UP000218335"/>
    </source>
</evidence>
<dbReference type="GO" id="GO:0009099">
    <property type="term" value="P:L-valine biosynthetic process"/>
    <property type="evidence" value="ECO:0007669"/>
    <property type="project" value="UniProtKB-UniPathway"/>
</dbReference>
<dbReference type="GO" id="GO:0009097">
    <property type="term" value="P:isoleucine biosynthetic process"/>
    <property type="evidence" value="ECO:0007669"/>
    <property type="project" value="UniProtKB-UniPathway"/>
</dbReference>
<dbReference type="PANTHER" id="PTHR11825:SF44">
    <property type="entry name" value="BRANCHED-CHAIN-AMINO-ACID AMINOTRANSFERASE"/>
    <property type="match status" value="1"/>
</dbReference>
<dbReference type="PROSITE" id="PS00770">
    <property type="entry name" value="AA_TRANSFER_CLASS_4"/>
    <property type="match status" value="1"/>
</dbReference>
<dbReference type="CDD" id="cd01557">
    <property type="entry name" value="BCAT_beta_family"/>
    <property type="match status" value="1"/>
</dbReference>
<dbReference type="EMBL" id="MWUU01000015">
    <property type="protein sequence ID" value="PCF54298.1"/>
    <property type="molecule type" value="Genomic_DNA"/>
</dbReference>
<keyword evidence="11 18" id="KW-0100">Branched-chain amino acid biosynthesis</keyword>
<comment type="caution">
    <text evidence="20">The sequence shown here is derived from an EMBL/GenBank/DDBJ whole genome shotgun (WGS) entry which is preliminary data.</text>
</comment>
<evidence type="ECO:0000256" key="10">
    <source>
        <dbReference type="ARBA" id="ARBA00022898"/>
    </source>
</evidence>
<dbReference type="Gene3D" id="3.20.10.10">
    <property type="entry name" value="D-amino Acid Aminotransferase, subunit A, domain 2"/>
    <property type="match status" value="1"/>
</dbReference>
<keyword evidence="9 18" id="KW-0808">Transferase</keyword>
<comment type="pathway">
    <text evidence="5 19">Amino-acid biosynthesis; L-leucine biosynthesis; L-leucine from 3-methyl-2-oxobutanoate: step 4/4.</text>
</comment>
<evidence type="ECO:0000313" key="20">
    <source>
        <dbReference type="EMBL" id="PCF54298.1"/>
    </source>
</evidence>
<dbReference type="InterPro" id="IPR043132">
    <property type="entry name" value="BCAT-like_C"/>
</dbReference>
<evidence type="ECO:0000256" key="6">
    <source>
        <dbReference type="ARBA" id="ARBA00009320"/>
    </source>
</evidence>
<sequence length="360" mass="40214">MSEKIELKVSPALKEKPDLSTLTFGEIFTDYMLSFEYSSDEGWHDLKIIPYGPIELSPAAQSLHYGQAVFEGLKAYKHDGEVVLFRPEENFKRINQSLDRLKMPEIDEALLLEGLKQLVDIDRDWVPDGEGQSLYIRPFVFATQGVLGVHPSHEYRLLIILSPSGSYYGGDSLRPTKIYVEDEYVRAVRGGVGFAKVAGNYAASLLAQANANQLGFDQVLWLDGVEQKYVEEVGSMNIFFVIDGKVVTPSLNGSILPGITRKTVLELAASLGYETEERRISIDELYELHHSGALTEVFGTGTAAVISPVGTLQYREEEIVINNNETGPVTQKLYDHYTGIQSGQLEDPHGWRVVVPHYER</sequence>
<organism evidence="20 21">
    <name type="scientific">Staphylococcus delphini</name>
    <dbReference type="NCBI Taxonomy" id="53344"/>
    <lineage>
        <taxon>Bacteria</taxon>
        <taxon>Bacillati</taxon>
        <taxon>Bacillota</taxon>
        <taxon>Bacilli</taxon>
        <taxon>Bacillales</taxon>
        <taxon>Staphylococcaceae</taxon>
        <taxon>Staphylococcus</taxon>
        <taxon>Staphylococcus intermedius group</taxon>
    </lineage>
</organism>
<dbReference type="Gene3D" id="3.30.470.10">
    <property type="match status" value="1"/>
</dbReference>
<protein>
    <recommendedName>
        <fullName evidence="18">Branched-chain-amino-acid aminotransferase</fullName>
        <ecNumber evidence="18">2.6.1.42</ecNumber>
    </recommendedName>
</protein>
<evidence type="ECO:0000256" key="9">
    <source>
        <dbReference type="ARBA" id="ARBA00022679"/>
    </source>
</evidence>
<evidence type="ECO:0000256" key="2">
    <source>
        <dbReference type="ARBA" id="ARBA00003109"/>
    </source>
</evidence>
<comment type="similarity">
    <text evidence="6 16">Belongs to the class-IV pyridoxal-phosphate-dependent aminotransferase family.</text>
</comment>
<proteinExistence type="inferred from homology"/>
<dbReference type="GO" id="GO:0052655">
    <property type="term" value="F:L-valine-2-oxoglutarate transaminase activity"/>
    <property type="evidence" value="ECO:0007669"/>
    <property type="project" value="RHEA"/>
</dbReference>
<evidence type="ECO:0000256" key="12">
    <source>
        <dbReference type="ARBA" id="ARBA00048212"/>
    </source>
</evidence>
<dbReference type="NCBIfam" id="NF009897">
    <property type="entry name" value="PRK13357.1"/>
    <property type="match status" value="1"/>
</dbReference>
<evidence type="ECO:0000256" key="8">
    <source>
        <dbReference type="ARBA" id="ARBA00022605"/>
    </source>
</evidence>
<dbReference type="SUPFAM" id="SSF56752">
    <property type="entry name" value="D-aminoacid aminotransferase-like PLP-dependent enzymes"/>
    <property type="match status" value="1"/>
</dbReference>
<dbReference type="PIRSF" id="PIRSF006468">
    <property type="entry name" value="BCAT1"/>
    <property type="match status" value="1"/>
</dbReference>
<comment type="cofactor">
    <cofactor evidence="1 17">
        <name>pyridoxal 5'-phosphate</name>
        <dbReference type="ChEBI" id="CHEBI:597326"/>
    </cofactor>
</comment>
<comment type="catalytic activity">
    <reaction evidence="13 18">
        <text>L-isoleucine + 2-oxoglutarate = (S)-3-methyl-2-oxopentanoate + L-glutamate</text>
        <dbReference type="Rhea" id="RHEA:24801"/>
        <dbReference type="ChEBI" id="CHEBI:16810"/>
        <dbReference type="ChEBI" id="CHEBI:29985"/>
        <dbReference type="ChEBI" id="CHEBI:35146"/>
        <dbReference type="ChEBI" id="CHEBI:58045"/>
        <dbReference type="EC" id="2.6.1.42"/>
    </reaction>
</comment>
<dbReference type="GO" id="GO:0009098">
    <property type="term" value="P:L-leucine biosynthetic process"/>
    <property type="evidence" value="ECO:0007669"/>
    <property type="project" value="UniProtKB-UniPathway"/>
</dbReference>